<keyword evidence="1" id="KW-1133">Transmembrane helix</keyword>
<proteinExistence type="predicted"/>
<dbReference type="eggNOG" id="ENOG502QTXK">
    <property type="taxonomic scope" value="Eukaryota"/>
</dbReference>
<organism evidence="2">
    <name type="scientific">Cucumis melo</name>
    <name type="common">Muskmelon</name>
    <dbReference type="NCBI Taxonomy" id="3656"/>
    <lineage>
        <taxon>Eukaryota</taxon>
        <taxon>Viridiplantae</taxon>
        <taxon>Streptophyta</taxon>
        <taxon>Embryophyta</taxon>
        <taxon>Tracheophyta</taxon>
        <taxon>Spermatophyta</taxon>
        <taxon>Magnoliopsida</taxon>
        <taxon>eudicotyledons</taxon>
        <taxon>Gunneridae</taxon>
        <taxon>Pentapetalae</taxon>
        <taxon>rosids</taxon>
        <taxon>fabids</taxon>
        <taxon>Cucurbitales</taxon>
        <taxon>Cucurbitaceae</taxon>
        <taxon>Benincaseae</taxon>
        <taxon>Cucumis</taxon>
    </lineage>
</organism>
<evidence type="ECO:0000313" key="2">
    <source>
        <dbReference type="EnsemblPlants" id="MELO3C026137.2.1"/>
    </source>
</evidence>
<feature type="transmembrane region" description="Helical" evidence="1">
    <location>
        <begin position="30"/>
        <end position="57"/>
    </location>
</feature>
<feature type="transmembrane region" description="Helical" evidence="1">
    <location>
        <begin position="83"/>
        <end position="108"/>
    </location>
</feature>
<evidence type="ECO:0008006" key="3">
    <source>
        <dbReference type="Google" id="ProtNLM"/>
    </source>
</evidence>
<feature type="transmembrane region" description="Helical" evidence="1">
    <location>
        <begin position="248"/>
        <end position="270"/>
    </location>
</feature>
<name>A0A1S3CMT6_CUCME</name>
<feature type="transmembrane region" description="Helical" evidence="1">
    <location>
        <begin position="214"/>
        <end position="233"/>
    </location>
</feature>
<dbReference type="AlphaFoldDB" id="A0A1S3CMT6"/>
<feature type="transmembrane region" description="Helical" evidence="1">
    <location>
        <begin position="170"/>
        <end position="193"/>
    </location>
</feature>
<dbReference type="Gramene" id="MELO3C026137.2.1">
    <property type="protein sequence ID" value="MELO3C026137.2.1"/>
    <property type="gene ID" value="MELO3C026137.2"/>
</dbReference>
<keyword evidence="1" id="KW-0472">Membrane</keyword>
<sequence>MDTKHKEMQFLGAFQIFEETYKIISKNKKIFAMSALCFIHPLNFILSGFMFTLNYILRNLHDYGNTSHLFSSNYMTVVFPYDIIYIFFLFVWSILSTAGVSQTVAALYNGQEPSIKDIMSVVVKVWKRLLVTFLCVILVFFIYHMIVGLALFIIILPLGKVDRTTLGVAFVFYFVGLLYLVVVLQLSGVVSVLEESSGFKAMAKSRLLLKENMVSATVIVLAIYSGFGILLWLEALTRKMLFSTSSTVAIWMHLLGSLSLDLLILVFLLWRLVSETMIYFVCKSYKHERIDMSSVSDHDPILLGSLEC</sequence>
<protein>
    <recommendedName>
        <fullName evidence="3">Transmembrane protein</fullName>
    </recommendedName>
</protein>
<dbReference type="PANTHER" id="PTHR33133">
    <property type="entry name" value="OS08G0107100 PROTEIN-RELATED"/>
    <property type="match status" value="1"/>
</dbReference>
<dbReference type="EnsemblPlants" id="MELO3C026137.2.1">
    <property type="protein sequence ID" value="MELO3C026137.2.1"/>
    <property type="gene ID" value="MELO3C026137.2"/>
</dbReference>
<keyword evidence="1" id="KW-0812">Transmembrane</keyword>
<reference evidence="2" key="1">
    <citation type="submission" date="2023-03" db="UniProtKB">
        <authorList>
            <consortium name="EnsemblPlants"/>
        </authorList>
    </citation>
    <scope>IDENTIFICATION</scope>
</reference>
<accession>A0A1S3CMT6</accession>
<dbReference type="PANTHER" id="PTHR33133:SF51">
    <property type="entry name" value="THH1_TOM1_TOM3 DOMAIN-CONTAINING PROTEIN"/>
    <property type="match status" value="1"/>
</dbReference>
<gene>
    <name evidence="2" type="primary">103502262</name>
</gene>
<evidence type="ECO:0000256" key="1">
    <source>
        <dbReference type="SAM" id="Phobius"/>
    </source>
</evidence>
<feature type="transmembrane region" description="Helical" evidence="1">
    <location>
        <begin position="129"/>
        <end position="158"/>
    </location>
</feature>